<dbReference type="InterPro" id="IPR011055">
    <property type="entry name" value="Dup_hybrid_motif"/>
</dbReference>
<organism evidence="3 4">
    <name type="scientific">Faecalitalea cylindroides</name>
    <dbReference type="NCBI Taxonomy" id="39483"/>
    <lineage>
        <taxon>Bacteria</taxon>
        <taxon>Bacillati</taxon>
        <taxon>Bacillota</taxon>
        <taxon>Erysipelotrichia</taxon>
        <taxon>Erysipelotrichales</taxon>
        <taxon>Erysipelotrichaceae</taxon>
        <taxon>Faecalitalea</taxon>
    </lineage>
</organism>
<proteinExistence type="inferred from homology"/>
<dbReference type="GO" id="GO:0016052">
    <property type="term" value="P:carbohydrate catabolic process"/>
    <property type="evidence" value="ECO:0007669"/>
    <property type="project" value="TreeGrafter"/>
</dbReference>
<dbReference type="GO" id="GO:0003796">
    <property type="term" value="F:lysozyme activity"/>
    <property type="evidence" value="ECO:0007669"/>
    <property type="project" value="InterPro"/>
</dbReference>
<dbReference type="InterPro" id="IPR002053">
    <property type="entry name" value="Glyco_hydro_25"/>
</dbReference>
<dbReference type="Gene3D" id="3.20.20.80">
    <property type="entry name" value="Glycosidases"/>
    <property type="match status" value="1"/>
</dbReference>
<evidence type="ECO:0000256" key="1">
    <source>
        <dbReference type="ARBA" id="ARBA00010646"/>
    </source>
</evidence>
<dbReference type="InterPro" id="IPR017853">
    <property type="entry name" value="GH"/>
</dbReference>
<dbReference type="AlphaFoldDB" id="A0A1Y4LTY9"/>
<dbReference type="SUPFAM" id="SSF51445">
    <property type="entry name" value="(Trans)glycosidases"/>
    <property type="match status" value="1"/>
</dbReference>
<dbReference type="PANTHER" id="PTHR34135:SF2">
    <property type="entry name" value="LYSOZYME"/>
    <property type="match status" value="1"/>
</dbReference>
<feature type="region of interest" description="Disordered" evidence="2">
    <location>
        <begin position="263"/>
        <end position="296"/>
    </location>
</feature>
<dbReference type="Proteomes" id="UP000195447">
    <property type="component" value="Unassembled WGS sequence"/>
</dbReference>
<name>A0A1Y4LTY9_9FIRM</name>
<evidence type="ECO:0000313" key="4">
    <source>
        <dbReference type="Proteomes" id="UP000195447"/>
    </source>
</evidence>
<dbReference type="Gene3D" id="2.70.70.10">
    <property type="entry name" value="Glucose Permease (Domain IIA)"/>
    <property type="match status" value="1"/>
</dbReference>
<dbReference type="PANTHER" id="PTHR34135">
    <property type="entry name" value="LYSOZYME"/>
    <property type="match status" value="1"/>
</dbReference>
<comment type="similarity">
    <text evidence="1">Belongs to the glycosyl hydrolase 25 family.</text>
</comment>
<gene>
    <name evidence="3" type="ORF">B5F14_06680</name>
</gene>
<keyword evidence="4" id="KW-1185">Reference proteome</keyword>
<evidence type="ECO:0000313" key="3">
    <source>
        <dbReference type="EMBL" id="OUP60097.1"/>
    </source>
</evidence>
<reference evidence="4" key="1">
    <citation type="submission" date="2017-04" db="EMBL/GenBank/DDBJ databases">
        <title>Function of individual gut microbiota members based on whole genome sequencing of pure cultures obtained from chicken caecum.</title>
        <authorList>
            <person name="Medvecky M."/>
            <person name="Cejkova D."/>
            <person name="Polansky O."/>
            <person name="Karasova D."/>
            <person name="Kubasova T."/>
            <person name="Cizek A."/>
            <person name="Rychlik I."/>
        </authorList>
    </citation>
    <scope>NUCLEOTIDE SEQUENCE [LARGE SCALE GENOMIC DNA]</scope>
    <source>
        <strain evidence="4">An178</strain>
    </source>
</reference>
<dbReference type="SUPFAM" id="SSF51261">
    <property type="entry name" value="Duplicated hybrid motif"/>
    <property type="match status" value="1"/>
</dbReference>
<dbReference type="Pfam" id="PF01183">
    <property type="entry name" value="Glyco_hydro_25"/>
    <property type="match status" value="1"/>
</dbReference>
<dbReference type="CDD" id="cd12797">
    <property type="entry name" value="M23_peptidase"/>
    <property type="match status" value="1"/>
</dbReference>
<accession>A0A1Y4LTY9</accession>
<dbReference type="GO" id="GO:0009253">
    <property type="term" value="P:peptidoglycan catabolic process"/>
    <property type="evidence" value="ECO:0007669"/>
    <property type="project" value="InterPro"/>
</dbReference>
<evidence type="ECO:0008006" key="5">
    <source>
        <dbReference type="Google" id="ProtNLM"/>
    </source>
</evidence>
<evidence type="ECO:0000256" key="2">
    <source>
        <dbReference type="SAM" id="MobiDB-lite"/>
    </source>
</evidence>
<sequence length="531" mass="59870">MQPNKTYVASDGYEYFMCPMTEFKITQVENVGTHLGTYAVDFASGTAGYRAPYYAPATVKCIKTIPSYGEATWQTVNKVHCPNGYFGIVTFETVHDNTFNAYVGMVIKQGQQLGNMGDAGRASGVHLHIEFTQSANSSMGYNSYGVYTFNAVESYVDDTMFVDNTNIIDGKAGNWRKTSSSSSGSSSFDVSQLIQEDGIATMTVDAVQARLNSPTGTVVRKYNTGDEIRYYWKWVGNGHRYIVWKEGSNYILLAVSGTEKQGEEPWATFRAPDETPSEPEEPETPETPEEPAKEFPDSVKYKGIDISQWNGDVDVSGQEFVIIRAAFGTNTDETFLNNVEKCRKANIPFGVYLYDYALNDDQALEQPIYLYNLLKEHDIVPDLGVWFDMEDADHYKSKNGVLNKERCTKNCKIFCDYFKERGYYTGIYSSTSWFDAYIEDLGYPKWIADWGPVDNGTCQGDFSNQGVMHQYTSIPLDKDVMYVEMDVMKSNPIEVEEPEDKPEVPAFPELDVDAINSFYRNWAKIAERILG</sequence>
<protein>
    <recommendedName>
        <fullName evidence="5">Peptidase M23 domain-containing protein</fullName>
    </recommendedName>
</protein>
<dbReference type="EMBL" id="NFKM01000011">
    <property type="protein sequence ID" value="OUP60097.1"/>
    <property type="molecule type" value="Genomic_DNA"/>
</dbReference>
<comment type="caution">
    <text evidence="3">The sequence shown here is derived from an EMBL/GenBank/DDBJ whole genome shotgun (WGS) entry which is preliminary data.</text>
</comment>
<dbReference type="PROSITE" id="PS51904">
    <property type="entry name" value="GLYCOSYL_HYDROL_F25_2"/>
    <property type="match status" value="1"/>
</dbReference>
<dbReference type="RefSeq" id="WP_087158764.1">
    <property type="nucleotide sequence ID" value="NZ_NFKM01000011.1"/>
</dbReference>
<dbReference type="GO" id="GO:0016998">
    <property type="term" value="P:cell wall macromolecule catabolic process"/>
    <property type="evidence" value="ECO:0007669"/>
    <property type="project" value="InterPro"/>
</dbReference>
<feature type="compositionally biased region" description="Acidic residues" evidence="2">
    <location>
        <begin position="275"/>
        <end position="289"/>
    </location>
</feature>